<evidence type="ECO:0000313" key="6">
    <source>
        <dbReference type="EMBL" id="KAG7546910.1"/>
    </source>
</evidence>
<dbReference type="InterPro" id="IPR002182">
    <property type="entry name" value="NB-ARC"/>
</dbReference>
<dbReference type="Pfam" id="PF13855">
    <property type="entry name" value="LRR_8"/>
    <property type="match status" value="1"/>
</dbReference>
<evidence type="ECO:0000256" key="3">
    <source>
        <dbReference type="ARBA" id="ARBA00023027"/>
    </source>
</evidence>
<evidence type="ECO:0000313" key="7">
    <source>
        <dbReference type="Proteomes" id="UP000694251"/>
    </source>
</evidence>
<reference evidence="6 7" key="1">
    <citation type="submission" date="2020-12" db="EMBL/GenBank/DDBJ databases">
        <title>Concerted genomic and epigenomic changes stabilize Arabidopsis allopolyploids.</title>
        <authorList>
            <person name="Chen Z."/>
        </authorList>
    </citation>
    <scope>NUCLEOTIDE SEQUENCE [LARGE SCALE GENOMIC DNA]</scope>
    <source>
        <strain evidence="6">As9502</strain>
        <tissue evidence="6">Leaf</tissue>
    </source>
</reference>
<evidence type="ECO:0000256" key="4">
    <source>
        <dbReference type="SAM" id="SignalP"/>
    </source>
</evidence>
<dbReference type="InterPro" id="IPR000157">
    <property type="entry name" value="TIR_dom"/>
</dbReference>
<dbReference type="Pfam" id="PF20160">
    <property type="entry name" value="C-JID"/>
    <property type="match status" value="1"/>
</dbReference>
<keyword evidence="2" id="KW-0677">Repeat</keyword>
<dbReference type="InterPro" id="IPR044974">
    <property type="entry name" value="Disease_R_plants"/>
</dbReference>
<protein>
    <submittedName>
        <fullName evidence="6">Toll/interleukin-1 receptor homology (TIR) domain</fullName>
    </submittedName>
</protein>
<dbReference type="GO" id="GO:0006952">
    <property type="term" value="P:defense response"/>
    <property type="evidence" value="ECO:0007669"/>
    <property type="project" value="InterPro"/>
</dbReference>
<evidence type="ECO:0000256" key="2">
    <source>
        <dbReference type="ARBA" id="ARBA00022737"/>
    </source>
</evidence>
<evidence type="ECO:0000259" key="5">
    <source>
        <dbReference type="PROSITE" id="PS50104"/>
    </source>
</evidence>
<proteinExistence type="predicted"/>
<evidence type="ECO:0000256" key="1">
    <source>
        <dbReference type="ARBA" id="ARBA00022614"/>
    </source>
</evidence>
<dbReference type="Pfam" id="PF23282">
    <property type="entry name" value="WHD_ROQ1"/>
    <property type="match status" value="1"/>
</dbReference>
<dbReference type="GO" id="GO:0007165">
    <property type="term" value="P:signal transduction"/>
    <property type="evidence" value="ECO:0007669"/>
    <property type="project" value="InterPro"/>
</dbReference>
<dbReference type="Proteomes" id="UP000694251">
    <property type="component" value="Chromosome 12"/>
</dbReference>
<organism evidence="6 7">
    <name type="scientific">Arabidopsis suecica</name>
    <name type="common">Swedish thale-cress</name>
    <name type="synonym">Cardaminopsis suecica</name>
    <dbReference type="NCBI Taxonomy" id="45249"/>
    <lineage>
        <taxon>Eukaryota</taxon>
        <taxon>Viridiplantae</taxon>
        <taxon>Streptophyta</taxon>
        <taxon>Embryophyta</taxon>
        <taxon>Tracheophyta</taxon>
        <taxon>Spermatophyta</taxon>
        <taxon>Magnoliopsida</taxon>
        <taxon>eudicotyledons</taxon>
        <taxon>Gunneridae</taxon>
        <taxon>Pentapetalae</taxon>
        <taxon>rosids</taxon>
        <taxon>malvids</taxon>
        <taxon>Brassicales</taxon>
        <taxon>Brassicaceae</taxon>
        <taxon>Camelineae</taxon>
        <taxon>Arabidopsis</taxon>
    </lineage>
</organism>
<keyword evidence="1" id="KW-0433">Leucine-rich repeat</keyword>
<keyword evidence="3" id="KW-0520">NAD</keyword>
<keyword evidence="7" id="KW-1185">Reference proteome</keyword>
<dbReference type="FunFam" id="3.80.10.10:FF:000386">
    <property type="entry name" value="Disease resistance protein RPS4"/>
    <property type="match status" value="1"/>
</dbReference>
<dbReference type="FunFam" id="3.40.50.10140:FF:000007">
    <property type="entry name" value="Disease resistance protein (TIR-NBS-LRR class)"/>
    <property type="match status" value="1"/>
</dbReference>
<dbReference type="Pfam" id="PF00931">
    <property type="entry name" value="NB-ARC"/>
    <property type="match status" value="1"/>
</dbReference>
<feature type="chain" id="PRO_5035853826" evidence="4">
    <location>
        <begin position="27"/>
        <end position="1272"/>
    </location>
</feature>
<dbReference type="Pfam" id="PF01582">
    <property type="entry name" value="TIR"/>
    <property type="match status" value="1"/>
</dbReference>
<sequence length="1272" mass="146086">MIFGFNPKFMLSPHFLTSIFFAMAAASSSKSDHSRREYDVFLSFRGEDTRHSFTCYLHDFLRRKGIDAFIDEKLRRGKNLSRLLERIEQSKISIVVFSENYANSAWCLEEIAKIIECKETFNQIVLPIFYKVPTSDVKYQKGSFGAPFDKADENFPGFQHRVPAWKNALQAASEIAGYVLPETSPECDFVDKIAKETFKILNKLSPSEIRGLPGIESHMKELEKYLEFKERSCVRIVGVLGMAGIGKTTVADCVYKRNYGQFDGFCFLANIHNESKLHGVDHLQQKLLCKLLDEENLDVGAPEGAHEALKDRLRNKKLFIVLDDVTNENQIRLLIGKERKELYREGTRIIITTRDKKLLEKVVNETYVVPRLSGREALELFCLSAFSSNLCTTAELMDLSNKFVDYSKGHPFALKLLGSDLCQRDKLYWIRKLERLQRRPDGKIQEVLKMSYEELCPEEQSIFLDVACFFRSEKLDFVSRILSTYHTDAINVINDLIDKCLVTVSDNRLEMHDLLLTMGKEIGYESSIKEAGKRSRLWDQEDICRVLKYKTGTAEIRGIFLDMSNVESMKLSADIFTGMLSLKFLKFYNSHCSKWCENDCRFRFPGGLDCFPDELVYLYWQGYPLEYLPLNFNPKKLIDLSLRYSSIKQLWEYEKNTGELRWVDLSYSKDLLNLSGLLEARKLERLNLECCTSLAKCSSIRQMDSLVLLNLRDCINLKRLPKSINLKFLKVLILSGCSKLKKFPTISENIESLYLDGTAVKRVPESIESLRNLAVLNLKNCCKLMRLPDTLCKLKSLKELILSGCSKLESFPDINEDMGSLEILLMDDTAITQTPITMCMSNLKLFSFGGSKVQDFKGLELLPFSGCSRLSDMYLTDCNLYKLPDNFSCLSSLQSLCLSRNNIENLPGSIKKLHHLKSLYLKHCQKLISLPVLPSNLQYLDAHGCISLETVAKPMTLLVIAEKTHSTFVFTDCFKLNRDAQENIVAHTQLKSQILANGSLQRNHKGHCHSHISRKWVFRFYHFQELVLEPLAALSFPGNDLPLWFRHQRMGSSMETHLPPHWCDDKFIGLSLCTVVSFKDYEDRTSRFSVICKCKFRNEDGNSISFTCNLGGWNESSGSSSHEEPRRLTSDHVFISYNNCFHAKKGHELNRCCNTTASFKFFVTDGKAKRKPDFCEVVKCGMSYLYAPDENDYRLQGLQENNLEKAVSRKETELNETTMDEAVMSKRARLCLQEEELLNRKRKKDDISFSDHECSVTSVFSYVEPTQPHLWK</sequence>
<dbReference type="PANTHER" id="PTHR11017:SF502">
    <property type="entry name" value="ADP-RIBOSYL CYCLASE_CYCLIC ADP-RIBOSE HYDROLASE"/>
    <property type="match status" value="1"/>
</dbReference>
<dbReference type="PROSITE" id="PS50104">
    <property type="entry name" value="TIR"/>
    <property type="match status" value="1"/>
</dbReference>
<dbReference type="GO" id="GO:0043531">
    <property type="term" value="F:ADP binding"/>
    <property type="evidence" value="ECO:0007669"/>
    <property type="project" value="InterPro"/>
</dbReference>
<dbReference type="EMBL" id="JAEFBJ010000012">
    <property type="protein sequence ID" value="KAG7546910.1"/>
    <property type="molecule type" value="Genomic_DNA"/>
</dbReference>
<name>A0A8T1YLK1_ARASU</name>
<dbReference type="PANTHER" id="PTHR11017">
    <property type="entry name" value="LEUCINE-RICH REPEAT-CONTAINING PROTEIN"/>
    <property type="match status" value="1"/>
</dbReference>
<dbReference type="PROSITE" id="PS51450">
    <property type="entry name" value="LRR"/>
    <property type="match status" value="1"/>
</dbReference>
<comment type="caution">
    <text evidence="6">The sequence shown here is derived from an EMBL/GenBank/DDBJ whole genome shotgun (WGS) entry which is preliminary data.</text>
</comment>
<dbReference type="InterPro" id="IPR058192">
    <property type="entry name" value="WHD_ROQ1-like"/>
</dbReference>
<dbReference type="InterPro" id="IPR045344">
    <property type="entry name" value="C-JID"/>
</dbReference>
<gene>
    <name evidence="6" type="ORF">ISN44_As12g022100</name>
</gene>
<feature type="domain" description="TIR" evidence="5">
    <location>
        <begin position="36"/>
        <end position="201"/>
    </location>
</feature>
<feature type="signal peptide" evidence="4">
    <location>
        <begin position="1"/>
        <end position="26"/>
    </location>
</feature>
<dbReference type="OrthoDB" id="1936883at2759"/>
<dbReference type="SMART" id="SM00255">
    <property type="entry name" value="TIR"/>
    <property type="match status" value="1"/>
</dbReference>
<dbReference type="AlphaFoldDB" id="A0A8T1YLK1"/>
<keyword evidence="4" id="KW-0732">Signal</keyword>
<accession>A0A8T1YLK1</accession>
<dbReference type="InterPro" id="IPR001611">
    <property type="entry name" value="Leu-rich_rpt"/>
</dbReference>
<keyword evidence="6" id="KW-0675">Receptor</keyword>